<comment type="caution">
    <text evidence="1">The sequence shown here is derived from an EMBL/GenBank/DDBJ whole genome shotgun (WGS) entry which is preliminary data.</text>
</comment>
<dbReference type="EMBL" id="JAUKUA010000001">
    <property type="protein sequence ID" value="KAK0730864.1"/>
    <property type="molecule type" value="Genomic_DNA"/>
</dbReference>
<keyword evidence="2" id="KW-1185">Reference proteome</keyword>
<organism evidence="1 2">
    <name type="scientific">Lasiosphaeris hirsuta</name>
    <dbReference type="NCBI Taxonomy" id="260670"/>
    <lineage>
        <taxon>Eukaryota</taxon>
        <taxon>Fungi</taxon>
        <taxon>Dikarya</taxon>
        <taxon>Ascomycota</taxon>
        <taxon>Pezizomycotina</taxon>
        <taxon>Sordariomycetes</taxon>
        <taxon>Sordariomycetidae</taxon>
        <taxon>Sordariales</taxon>
        <taxon>Lasiosphaeriaceae</taxon>
        <taxon>Lasiosphaeris</taxon>
    </lineage>
</organism>
<evidence type="ECO:0000313" key="2">
    <source>
        <dbReference type="Proteomes" id="UP001172102"/>
    </source>
</evidence>
<dbReference type="AlphaFoldDB" id="A0AA40E792"/>
<gene>
    <name evidence="1" type="ORF">B0H67DRAFT_639313</name>
</gene>
<dbReference type="Proteomes" id="UP001172102">
    <property type="component" value="Unassembled WGS sequence"/>
</dbReference>
<protein>
    <submittedName>
        <fullName evidence="1">Uncharacterized protein</fullName>
    </submittedName>
</protein>
<accession>A0AA40E792</accession>
<sequence length="108" mass="11635">MSRLIENAALQVVQVLGKSLSSPGSGMAPQLLSDLDTVLVRLNIWAGNMGVFAKGAASLDERLDDRDDVSDVLCHHPVSHCGFLGRSTTVPEPREICGSLRDHPNSRE</sequence>
<name>A0AA40E792_9PEZI</name>
<proteinExistence type="predicted"/>
<reference evidence="1" key="1">
    <citation type="submission" date="2023-06" db="EMBL/GenBank/DDBJ databases">
        <title>Genome-scale phylogeny and comparative genomics of the fungal order Sordariales.</title>
        <authorList>
            <consortium name="Lawrence Berkeley National Laboratory"/>
            <person name="Hensen N."/>
            <person name="Bonometti L."/>
            <person name="Westerberg I."/>
            <person name="Brannstrom I.O."/>
            <person name="Guillou S."/>
            <person name="Cros-Aarteil S."/>
            <person name="Calhoun S."/>
            <person name="Haridas S."/>
            <person name="Kuo A."/>
            <person name="Mondo S."/>
            <person name="Pangilinan J."/>
            <person name="Riley R."/>
            <person name="Labutti K."/>
            <person name="Andreopoulos B."/>
            <person name="Lipzen A."/>
            <person name="Chen C."/>
            <person name="Yanf M."/>
            <person name="Daum C."/>
            <person name="Ng V."/>
            <person name="Clum A."/>
            <person name="Steindorff A."/>
            <person name="Ohm R."/>
            <person name="Martin F."/>
            <person name="Silar P."/>
            <person name="Natvig D."/>
            <person name="Lalanne C."/>
            <person name="Gautier V."/>
            <person name="Ament-Velasquez S.L."/>
            <person name="Kruys A."/>
            <person name="Hutchinson M.I."/>
            <person name="Powell A.J."/>
            <person name="Barry K."/>
            <person name="Miller A.N."/>
            <person name="Grigoriev I.V."/>
            <person name="Debuchy R."/>
            <person name="Gladieux P."/>
            <person name="Thoren M.H."/>
            <person name="Johannesson H."/>
        </authorList>
    </citation>
    <scope>NUCLEOTIDE SEQUENCE</scope>
    <source>
        <strain evidence="1">SMH4607-1</strain>
    </source>
</reference>
<evidence type="ECO:0000313" key="1">
    <source>
        <dbReference type="EMBL" id="KAK0730864.1"/>
    </source>
</evidence>